<keyword evidence="1" id="KW-1133">Transmembrane helix</keyword>
<dbReference type="AlphaFoldDB" id="W7BGW7"/>
<feature type="transmembrane region" description="Helical" evidence="1">
    <location>
        <begin position="70"/>
        <end position="91"/>
    </location>
</feature>
<dbReference type="STRING" id="1265819.PGRAN_13408"/>
<keyword evidence="3" id="KW-1185">Reference proteome</keyword>
<protein>
    <submittedName>
        <fullName evidence="2">Uncharacterized protein</fullName>
    </submittedName>
</protein>
<sequence>MGTWKRALFWIAYVVSGICFVLTILAFIVGFFHHMHDTGGIKSVIKILETPITGFIQLTNGYIQKSVMEVVLLSIVSYVLPTFFLYCDTLYTEEPQASFRRGRIGEKR</sequence>
<evidence type="ECO:0000313" key="2">
    <source>
        <dbReference type="EMBL" id="EUJ22481.1"/>
    </source>
</evidence>
<reference evidence="2 3" key="1">
    <citation type="journal article" date="2014" name="Int. J. Syst. Evol. Microbiol.">
        <title>Listeria floridensis sp. nov., Listeria aquatica sp. nov., Listeria cornellensis sp. nov., Listeria riparia sp. nov. and Listeria grandensis sp. nov., from agricultural and natural environments.</title>
        <authorList>
            <person name="den Bakker H.C."/>
            <person name="Warchocki S."/>
            <person name="Wright E.M."/>
            <person name="Allred A.F."/>
            <person name="Ahlstrom C."/>
            <person name="Manuel C.S."/>
            <person name="Stasiewicz M.J."/>
            <person name="Burrell A."/>
            <person name="Roof S."/>
            <person name="Strawn L."/>
            <person name="Fortes E.D."/>
            <person name="Nightingale K.K."/>
            <person name="Kephart D."/>
            <person name="Wiedmann M."/>
        </authorList>
    </citation>
    <scope>NUCLEOTIDE SEQUENCE [LARGE SCALE GENOMIC DNA]</scope>
    <source>
        <strain evidence="3">FSL F6-971</strain>
    </source>
</reference>
<evidence type="ECO:0000313" key="3">
    <source>
        <dbReference type="Proteomes" id="UP000019253"/>
    </source>
</evidence>
<keyword evidence="1" id="KW-0472">Membrane</keyword>
<proteinExistence type="predicted"/>
<organism evidence="2 3">
    <name type="scientific">Listeria grandensis FSL F6-0971</name>
    <dbReference type="NCBI Taxonomy" id="1265819"/>
    <lineage>
        <taxon>Bacteria</taxon>
        <taxon>Bacillati</taxon>
        <taxon>Bacillota</taxon>
        <taxon>Bacilli</taxon>
        <taxon>Bacillales</taxon>
        <taxon>Listeriaceae</taxon>
        <taxon>Listeria</taxon>
    </lineage>
</organism>
<name>W7BGW7_9LIST</name>
<evidence type="ECO:0000256" key="1">
    <source>
        <dbReference type="SAM" id="Phobius"/>
    </source>
</evidence>
<gene>
    <name evidence="2" type="ORF">PGRAN_13408</name>
</gene>
<comment type="caution">
    <text evidence="2">The sequence shown here is derived from an EMBL/GenBank/DDBJ whole genome shotgun (WGS) entry which is preliminary data.</text>
</comment>
<dbReference type="Proteomes" id="UP000019253">
    <property type="component" value="Unassembled WGS sequence"/>
</dbReference>
<dbReference type="EMBL" id="AODD01000023">
    <property type="protein sequence ID" value="EUJ22481.1"/>
    <property type="molecule type" value="Genomic_DNA"/>
</dbReference>
<keyword evidence="1" id="KW-0812">Transmembrane</keyword>
<feature type="transmembrane region" description="Helical" evidence="1">
    <location>
        <begin position="7"/>
        <end position="32"/>
    </location>
</feature>
<accession>W7BGW7</accession>
<dbReference type="PATRIC" id="fig|1265819.5.peg.2672"/>